<reference evidence="10" key="1">
    <citation type="submission" date="2019-01" db="EMBL/GenBank/DDBJ databases">
        <title>Cytophagaceae bacterium strain CAR-16.</title>
        <authorList>
            <person name="Chen W.-M."/>
        </authorList>
    </citation>
    <scope>NUCLEOTIDE SEQUENCE [LARGE SCALE GENOMIC DNA]</scope>
    <source>
        <strain evidence="10">WWJ-16</strain>
    </source>
</reference>
<dbReference type="GO" id="GO:0009279">
    <property type="term" value="C:cell outer membrane"/>
    <property type="evidence" value="ECO:0007669"/>
    <property type="project" value="UniProtKB-SubCell"/>
</dbReference>
<proteinExistence type="inferred from homology"/>
<evidence type="ECO:0000259" key="7">
    <source>
        <dbReference type="Pfam" id="PF07980"/>
    </source>
</evidence>
<feature type="signal peptide" evidence="6">
    <location>
        <begin position="1"/>
        <end position="22"/>
    </location>
</feature>
<dbReference type="Pfam" id="PF14322">
    <property type="entry name" value="SusD-like_3"/>
    <property type="match status" value="1"/>
</dbReference>
<evidence type="ECO:0000256" key="5">
    <source>
        <dbReference type="ARBA" id="ARBA00023237"/>
    </source>
</evidence>
<keyword evidence="10" id="KW-1185">Reference proteome</keyword>
<gene>
    <name evidence="9" type="ORF">EQG61_08965</name>
</gene>
<evidence type="ECO:0000256" key="6">
    <source>
        <dbReference type="SAM" id="SignalP"/>
    </source>
</evidence>
<dbReference type="Proteomes" id="UP000289857">
    <property type="component" value="Unassembled WGS sequence"/>
</dbReference>
<comment type="caution">
    <text evidence="9">The sequence shown here is derived from an EMBL/GenBank/DDBJ whole genome shotgun (WGS) entry which is preliminary data.</text>
</comment>
<dbReference type="InterPro" id="IPR033985">
    <property type="entry name" value="SusD-like_N"/>
</dbReference>
<comment type="similarity">
    <text evidence="2">Belongs to the SusD family.</text>
</comment>
<evidence type="ECO:0000256" key="4">
    <source>
        <dbReference type="ARBA" id="ARBA00023136"/>
    </source>
</evidence>
<evidence type="ECO:0000256" key="2">
    <source>
        <dbReference type="ARBA" id="ARBA00006275"/>
    </source>
</evidence>
<dbReference type="Gene3D" id="1.25.40.390">
    <property type="match status" value="1"/>
</dbReference>
<organism evidence="9 10">
    <name type="scientific">Flavobacterium stagni</name>
    <dbReference type="NCBI Taxonomy" id="2506421"/>
    <lineage>
        <taxon>Bacteria</taxon>
        <taxon>Pseudomonadati</taxon>
        <taxon>Bacteroidota</taxon>
        <taxon>Flavobacteriia</taxon>
        <taxon>Flavobacteriales</taxon>
        <taxon>Flavobacteriaceae</taxon>
        <taxon>Flavobacterium</taxon>
    </lineage>
</organism>
<dbReference type="SUPFAM" id="SSF48452">
    <property type="entry name" value="TPR-like"/>
    <property type="match status" value="1"/>
</dbReference>
<evidence type="ECO:0000256" key="1">
    <source>
        <dbReference type="ARBA" id="ARBA00004442"/>
    </source>
</evidence>
<dbReference type="PROSITE" id="PS51257">
    <property type="entry name" value="PROKAR_LIPOPROTEIN"/>
    <property type="match status" value="1"/>
</dbReference>
<feature type="domain" description="RagB/SusD" evidence="7">
    <location>
        <begin position="403"/>
        <end position="547"/>
    </location>
</feature>
<sequence length="547" mass="60384">MTMKVYKFLLLMSVFASFTACNDATDIVQKGELNDKALFTSVGNMQLFLNETYDRFNVETDFMTASLLTDEVAIGSGLTVNDTQRFFVVSTNGYASSMWNTHYNLINYCNRLIRGAALFTPPAADQAAYNSIIAQARALRAFAHFELMVYFSPDLSNPNALGVMLLDKVPTIEEDTPRATNAALYSLIDSDLDYAEANLIEASTNSYKFVNFDFINAFRARMFLYRKDYVKALQYANAVINTSGVSLAQSTFTLPANYPATSNVLPPVGTGTGSTTINTSPSTAPAQAVQRALYQIDQWTSTAAPTYRKMWVDAEQGESLMSLDRPNNKNNFSSQYNTNGSYLTGGPLFDMGRNLFDLYTQPLGGGAEDFRRWSFVDRSSTIAVDPSTATRTGEVIVIDKYPGKTGGHTSNDIKLFRLSEMYFIKAECLVRNGDLAGAASLIQQVRQARNYIIGAVVPTPTYASAQAAFADILLERRKELAFEGHRYIDLKRLGAEAGVTSTDRYSQDGVNSSATSPLNITITDYRFTMPIPQAEINVNNMPQNDGY</sequence>
<keyword evidence="4" id="KW-0472">Membrane</keyword>
<dbReference type="EMBL" id="SBKN01000005">
    <property type="protein sequence ID" value="RXR22123.1"/>
    <property type="molecule type" value="Genomic_DNA"/>
</dbReference>
<name>A0A4Q1K883_9FLAO</name>
<comment type="subcellular location">
    <subcellularLocation>
        <location evidence="1">Cell outer membrane</location>
    </subcellularLocation>
</comment>
<evidence type="ECO:0000313" key="9">
    <source>
        <dbReference type="EMBL" id="RXR22123.1"/>
    </source>
</evidence>
<feature type="chain" id="PRO_5020350471" evidence="6">
    <location>
        <begin position="23"/>
        <end position="547"/>
    </location>
</feature>
<feature type="domain" description="SusD-like N-terminal" evidence="8">
    <location>
        <begin position="44"/>
        <end position="205"/>
    </location>
</feature>
<dbReference type="OrthoDB" id="630434at2"/>
<keyword evidence="3 6" id="KW-0732">Signal</keyword>
<protein>
    <submittedName>
        <fullName evidence="9">RagB/SusD family nutrient uptake outer membrane protein</fullName>
    </submittedName>
</protein>
<accession>A0A4Q1K883</accession>
<keyword evidence="5" id="KW-0998">Cell outer membrane</keyword>
<evidence type="ECO:0000259" key="8">
    <source>
        <dbReference type="Pfam" id="PF14322"/>
    </source>
</evidence>
<evidence type="ECO:0000256" key="3">
    <source>
        <dbReference type="ARBA" id="ARBA00022729"/>
    </source>
</evidence>
<dbReference type="InterPro" id="IPR012944">
    <property type="entry name" value="SusD_RagB_dom"/>
</dbReference>
<dbReference type="AlphaFoldDB" id="A0A4Q1K883"/>
<dbReference type="Pfam" id="PF07980">
    <property type="entry name" value="SusD_RagB"/>
    <property type="match status" value="1"/>
</dbReference>
<dbReference type="InterPro" id="IPR011990">
    <property type="entry name" value="TPR-like_helical_dom_sf"/>
</dbReference>
<evidence type="ECO:0000313" key="10">
    <source>
        <dbReference type="Proteomes" id="UP000289857"/>
    </source>
</evidence>